<sequence>MLLGYTDLLEGECTGNSNYGIQRQRDMSSLRHTSAEVLSYLLQTRNRDFHVIANSQGRRLTEREFLVDLKAKGISVLIDVGAYISEMGNKELAQAWLEADFEAKAAVYFGSDNRAWVHYRNNAKEDVPLLATPFAENLAGCNVYLDEGHTRGVDLRLPKNAYGAVTLALKLTKDHTVQAAMRLRQLRTTQRIAFYGPPEVEQSIRDFCQLSLLGSIDSSHVVPWLLEQTCRSVEDLQGLDFMMKNSQCQKLLNVLKQPERKTLKELYGPVSGRSPASLGNDLAFSQLRSFVDKLTLTSQDQHSRFQAGALEEVEQEREVEVQVEQVREVQQRRKYAALTFPGVHPEIVRFAQTGRLEALQTTQTRKPGFIHAFAFVGGTKIGRRLGRSEEGNNFLRPVEWIMWSPKTETALVIIPEEAEYLIEFLRERVGRSKVHLIAYAAPVTKSMVQFNRLEFYSFPEMARDQVIPDRIKMELGILSGRLYVDKSEWESVKEYVRGPERGAAEDSDKIAPDPAAFLLEWLAIRRRNVDVMQTPMGYICTGRLMEGVIEGLGSSEDESVV</sequence>
<comment type="caution">
    <text evidence="1">The sequence shown here is derived from an EMBL/GenBank/DDBJ whole genome shotgun (WGS) entry which is preliminary data.</text>
</comment>
<dbReference type="EMBL" id="JAPESX010000648">
    <property type="protein sequence ID" value="KAJ8120310.1"/>
    <property type="molecule type" value="Genomic_DNA"/>
</dbReference>
<dbReference type="Proteomes" id="UP001153334">
    <property type="component" value="Unassembled WGS sequence"/>
</dbReference>
<evidence type="ECO:0000313" key="2">
    <source>
        <dbReference type="Proteomes" id="UP001153334"/>
    </source>
</evidence>
<accession>A0ACC2IYQ6</accession>
<protein>
    <submittedName>
        <fullName evidence="1">Uncharacterized protein</fullName>
    </submittedName>
</protein>
<gene>
    <name evidence="1" type="ORF">ONZ43_g2947</name>
</gene>
<keyword evidence="2" id="KW-1185">Reference proteome</keyword>
<reference evidence="1" key="1">
    <citation type="submission" date="2022-11" db="EMBL/GenBank/DDBJ databases">
        <title>Genome Sequence of Nemania bipapillata.</title>
        <authorList>
            <person name="Buettner E."/>
        </authorList>
    </citation>
    <scope>NUCLEOTIDE SEQUENCE</scope>
    <source>
        <strain evidence="1">CP14</strain>
    </source>
</reference>
<evidence type="ECO:0000313" key="1">
    <source>
        <dbReference type="EMBL" id="KAJ8120310.1"/>
    </source>
</evidence>
<proteinExistence type="predicted"/>
<organism evidence="1 2">
    <name type="scientific">Nemania bipapillata</name>
    <dbReference type="NCBI Taxonomy" id="110536"/>
    <lineage>
        <taxon>Eukaryota</taxon>
        <taxon>Fungi</taxon>
        <taxon>Dikarya</taxon>
        <taxon>Ascomycota</taxon>
        <taxon>Pezizomycotina</taxon>
        <taxon>Sordariomycetes</taxon>
        <taxon>Xylariomycetidae</taxon>
        <taxon>Xylariales</taxon>
        <taxon>Xylariaceae</taxon>
        <taxon>Nemania</taxon>
    </lineage>
</organism>
<name>A0ACC2IYQ6_9PEZI</name>